<dbReference type="PANTHER" id="PTHR45255">
    <property type="entry name" value="DNAJ HOMOLOG SUBFAMILY C MEMBER 24"/>
    <property type="match status" value="1"/>
</dbReference>
<dbReference type="Gene3D" id="1.10.287.110">
    <property type="entry name" value="DnaJ domain"/>
    <property type="match status" value="1"/>
</dbReference>
<evidence type="ECO:0000256" key="3">
    <source>
        <dbReference type="ARBA" id="ARBA00022833"/>
    </source>
</evidence>
<dbReference type="InterPro" id="IPR001623">
    <property type="entry name" value="DnaJ_domain"/>
</dbReference>
<evidence type="ECO:0000256" key="4">
    <source>
        <dbReference type="ARBA" id="ARBA00023004"/>
    </source>
</evidence>
<dbReference type="KEGG" id="csem:103379522"/>
<proteinExistence type="inferred from homology"/>
<name>A0A3P8WZS7_CYNSE</name>
<organism evidence="7 8">
    <name type="scientific">Cynoglossus semilaevis</name>
    <name type="common">Tongue sole</name>
    <dbReference type="NCBI Taxonomy" id="244447"/>
    <lineage>
        <taxon>Eukaryota</taxon>
        <taxon>Metazoa</taxon>
        <taxon>Chordata</taxon>
        <taxon>Craniata</taxon>
        <taxon>Vertebrata</taxon>
        <taxon>Euteleostomi</taxon>
        <taxon>Actinopterygii</taxon>
        <taxon>Neopterygii</taxon>
        <taxon>Teleostei</taxon>
        <taxon>Neoteleostei</taxon>
        <taxon>Acanthomorphata</taxon>
        <taxon>Carangaria</taxon>
        <taxon>Pleuronectiformes</taxon>
        <taxon>Pleuronectoidei</taxon>
        <taxon>Cynoglossidae</taxon>
        <taxon>Cynoglossinae</taxon>
        <taxon>Cynoglossus</taxon>
    </lineage>
</organism>
<dbReference type="Gene3D" id="3.10.660.10">
    <property type="entry name" value="DPH Zinc finger"/>
    <property type="match status" value="1"/>
</dbReference>
<evidence type="ECO:0000259" key="5">
    <source>
        <dbReference type="PROSITE" id="PS50076"/>
    </source>
</evidence>
<dbReference type="InterPro" id="IPR007872">
    <property type="entry name" value="DPH_MB_dom"/>
</dbReference>
<dbReference type="Pfam" id="PF00226">
    <property type="entry name" value="DnaJ"/>
    <property type="match status" value="1"/>
</dbReference>
<evidence type="ECO:0000313" key="7">
    <source>
        <dbReference type="Ensembl" id="ENSCSEP00000032913.1"/>
    </source>
</evidence>
<dbReference type="AlphaFoldDB" id="A0A3P8WZS7"/>
<dbReference type="OrthoDB" id="66964at2759"/>
<dbReference type="GeneTree" id="ENSGT00390000005430"/>
<keyword evidence="2" id="KW-0479">Metal-binding</keyword>
<dbReference type="Ensembl" id="ENSCSET00000033337.1">
    <property type="protein sequence ID" value="ENSCSEP00000032913.1"/>
    <property type="gene ID" value="ENSCSEG00000021134.1"/>
</dbReference>
<dbReference type="CDD" id="cd06257">
    <property type="entry name" value="DnaJ"/>
    <property type="match status" value="1"/>
</dbReference>
<sequence>MCEAVTKDLYAVLGAEPSDSVQQLKHRYQRLALQYHPDRLVGEGSTEAETGVRKFLEVEAAWRILSDTDTRKNYDQQRRAQELKQDWPVDSTVSLEDMTWDQAESVYTYCCRCGGGFNITKEEVMEEEEGTRRKLQGDGEEASVEGEHGVVVCCDTCSLSVHVTRSARSNCL</sequence>
<dbReference type="Proteomes" id="UP000265120">
    <property type="component" value="Chromosome 6"/>
</dbReference>
<dbReference type="PROSITE" id="PS51074">
    <property type="entry name" value="DPH_MB"/>
    <property type="match status" value="1"/>
</dbReference>
<accession>A0A3P8WZS7</accession>
<dbReference type="GO" id="GO:0008198">
    <property type="term" value="F:ferrous iron binding"/>
    <property type="evidence" value="ECO:0007669"/>
    <property type="project" value="TreeGrafter"/>
</dbReference>
<keyword evidence="4" id="KW-0408">Iron</keyword>
<dbReference type="RefSeq" id="XP_008309313.1">
    <property type="nucleotide sequence ID" value="XM_008311091.3"/>
</dbReference>
<keyword evidence="3" id="KW-0862">Zinc</keyword>
<dbReference type="InterPro" id="IPR036671">
    <property type="entry name" value="DPH_MB_sf"/>
</dbReference>
<evidence type="ECO:0000256" key="2">
    <source>
        <dbReference type="ARBA" id="ARBA00022723"/>
    </source>
</evidence>
<dbReference type="SMART" id="SM00271">
    <property type="entry name" value="DnaJ"/>
    <property type="match status" value="1"/>
</dbReference>
<protein>
    <submittedName>
        <fullName evidence="7">DnaJ heat shock protein family (Hsp40) member C24</fullName>
    </submittedName>
</protein>
<dbReference type="Pfam" id="PF05207">
    <property type="entry name" value="Zn_ribbon_CSL"/>
    <property type="match status" value="1"/>
</dbReference>
<dbReference type="GO" id="GO:0001671">
    <property type="term" value="F:ATPase activator activity"/>
    <property type="evidence" value="ECO:0007669"/>
    <property type="project" value="TreeGrafter"/>
</dbReference>
<feature type="domain" description="J" evidence="5">
    <location>
        <begin position="8"/>
        <end position="78"/>
    </location>
</feature>
<evidence type="ECO:0000259" key="6">
    <source>
        <dbReference type="PROSITE" id="PS51074"/>
    </source>
</evidence>
<evidence type="ECO:0000256" key="1">
    <source>
        <dbReference type="ARBA" id="ARBA00006169"/>
    </source>
</evidence>
<dbReference type="PRINTS" id="PR00625">
    <property type="entry name" value="JDOMAIN"/>
</dbReference>
<evidence type="ECO:0000313" key="8">
    <source>
        <dbReference type="Proteomes" id="UP000265120"/>
    </source>
</evidence>
<dbReference type="PROSITE" id="PS50076">
    <property type="entry name" value="DNAJ_2"/>
    <property type="match status" value="1"/>
</dbReference>
<comment type="similarity">
    <text evidence="1">Belongs to the DPH4 family.</text>
</comment>
<dbReference type="PANTHER" id="PTHR45255:SF1">
    <property type="entry name" value="DNAJ HOMOLOG SUBFAMILY C MEMBER 24"/>
    <property type="match status" value="1"/>
</dbReference>
<dbReference type="RefSeq" id="XP_008309315.1">
    <property type="nucleotide sequence ID" value="XM_008311093.2"/>
</dbReference>
<keyword evidence="8" id="KW-1185">Reference proteome</keyword>
<dbReference type="STRING" id="244447.ENSCSEP00000032913"/>
<reference evidence="7" key="2">
    <citation type="submission" date="2025-05" db="UniProtKB">
        <authorList>
            <consortium name="Ensembl"/>
        </authorList>
    </citation>
    <scope>IDENTIFICATION</scope>
</reference>
<dbReference type="GeneID" id="103379522"/>
<dbReference type="Ensembl" id="ENSCSET00000033338.1">
    <property type="protein sequence ID" value="ENSCSEP00000032914.1"/>
    <property type="gene ID" value="ENSCSEG00000021134.1"/>
</dbReference>
<dbReference type="SUPFAM" id="SSF46565">
    <property type="entry name" value="Chaperone J-domain"/>
    <property type="match status" value="1"/>
</dbReference>
<dbReference type="OMA" id="REMTHEP"/>
<dbReference type="CTD" id="120526"/>
<feature type="domain" description="DPH-type MB" evidence="6">
    <location>
        <begin position="89"/>
        <end position="166"/>
    </location>
</feature>
<reference evidence="7 8" key="1">
    <citation type="journal article" date="2014" name="Nat. Genet.">
        <title>Whole-genome sequence of a flatfish provides insights into ZW sex chromosome evolution and adaptation to a benthic lifestyle.</title>
        <authorList>
            <person name="Chen S."/>
            <person name="Zhang G."/>
            <person name="Shao C."/>
            <person name="Huang Q."/>
            <person name="Liu G."/>
            <person name="Zhang P."/>
            <person name="Song W."/>
            <person name="An N."/>
            <person name="Chalopin D."/>
            <person name="Volff J.N."/>
            <person name="Hong Y."/>
            <person name="Li Q."/>
            <person name="Sha Z."/>
            <person name="Zhou H."/>
            <person name="Xie M."/>
            <person name="Yu Q."/>
            <person name="Liu Y."/>
            <person name="Xiang H."/>
            <person name="Wang N."/>
            <person name="Wu K."/>
            <person name="Yang C."/>
            <person name="Zhou Q."/>
            <person name="Liao X."/>
            <person name="Yang L."/>
            <person name="Hu Q."/>
            <person name="Zhang J."/>
            <person name="Meng L."/>
            <person name="Jin L."/>
            <person name="Tian Y."/>
            <person name="Lian J."/>
            <person name="Yang J."/>
            <person name="Miao G."/>
            <person name="Liu S."/>
            <person name="Liang Z."/>
            <person name="Yan F."/>
            <person name="Li Y."/>
            <person name="Sun B."/>
            <person name="Zhang H."/>
            <person name="Zhang J."/>
            <person name="Zhu Y."/>
            <person name="Du M."/>
            <person name="Zhao Y."/>
            <person name="Schartl M."/>
            <person name="Tang Q."/>
            <person name="Wang J."/>
        </authorList>
    </citation>
    <scope>NUCLEOTIDE SEQUENCE</scope>
</reference>
<dbReference type="RefSeq" id="XP_008309316.1">
    <property type="nucleotide sequence ID" value="XM_008311094.3"/>
</dbReference>
<dbReference type="InterPro" id="IPR036869">
    <property type="entry name" value="J_dom_sf"/>
</dbReference>